<evidence type="ECO:0000313" key="6">
    <source>
        <dbReference type="EMBL" id="KAJ9617068.1"/>
    </source>
</evidence>
<evidence type="ECO:0000256" key="1">
    <source>
        <dbReference type="ARBA" id="ARBA00023002"/>
    </source>
</evidence>
<evidence type="ECO:0000259" key="3">
    <source>
        <dbReference type="Pfam" id="PF00465"/>
    </source>
</evidence>
<dbReference type="AlphaFoldDB" id="A0AA38XP27"/>
<dbReference type="Gene3D" id="3.40.50.1970">
    <property type="match status" value="1"/>
</dbReference>
<dbReference type="Pfam" id="PF25484">
    <property type="entry name" value="DUF7907"/>
    <property type="match status" value="1"/>
</dbReference>
<dbReference type="PANTHER" id="PTHR11496">
    <property type="entry name" value="ALCOHOL DEHYDROGENASE"/>
    <property type="match status" value="1"/>
</dbReference>
<dbReference type="GO" id="GO:0004022">
    <property type="term" value="F:alcohol dehydrogenase (NAD+) activity"/>
    <property type="evidence" value="ECO:0007669"/>
    <property type="project" value="TreeGrafter"/>
</dbReference>
<dbReference type="InterPro" id="IPR018211">
    <property type="entry name" value="ADH_Fe_CS"/>
</dbReference>
<feature type="domain" description="Fe-containing alcohol dehydrogenase-like C-terminal" evidence="4">
    <location>
        <begin position="440"/>
        <end position="626"/>
    </location>
</feature>
<evidence type="ECO:0000256" key="2">
    <source>
        <dbReference type="SAM" id="SignalP"/>
    </source>
</evidence>
<comment type="caution">
    <text evidence="6">The sequence shown here is derived from an EMBL/GenBank/DDBJ whole genome shotgun (WGS) entry which is preliminary data.</text>
</comment>
<feature type="signal peptide" evidence="2">
    <location>
        <begin position="1"/>
        <end position="20"/>
    </location>
</feature>
<proteinExistence type="predicted"/>
<dbReference type="InterPro" id="IPR001670">
    <property type="entry name" value="ADH_Fe/GldA"/>
</dbReference>
<evidence type="ECO:0000313" key="7">
    <source>
        <dbReference type="Proteomes" id="UP001172673"/>
    </source>
</evidence>
<feature type="domain" description="DUF7907" evidence="5">
    <location>
        <begin position="35"/>
        <end position="168"/>
    </location>
</feature>
<organism evidence="6 7">
    <name type="scientific">Cladophialophora chaetospira</name>
    <dbReference type="NCBI Taxonomy" id="386627"/>
    <lineage>
        <taxon>Eukaryota</taxon>
        <taxon>Fungi</taxon>
        <taxon>Dikarya</taxon>
        <taxon>Ascomycota</taxon>
        <taxon>Pezizomycotina</taxon>
        <taxon>Eurotiomycetes</taxon>
        <taxon>Chaetothyriomycetidae</taxon>
        <taxon>Chaetothyriales</taxon>
        <taxon>Herpotrichiellaceae</taxon>
        <taxon>Cladophialophora</taxon>
    </lineage>
</organism>
<accession>A0AA38XP27</accession>
<dbReference type="CDD" id="cd08192">
    <property type="entry name" value="MAR-like"/>
    <property type="match status" value="1"/>
</dbReference>
<dbReference type="GO" id="GO:0005739">
    <property type="term" value="C:mitochondrion"/>
    <property type="evidence" value="ECO:0007669"/>
    <property type="project" value="TreeGrafter"/>
</dbReference>
<evidence type="ECO:0008006" key="8">
    <source>
        <dbReference type="Google" id="ProtNLM"/>
    </source>
</evidence>
<reference evidence="6" key="1">
    <citation type="submission" date="2022-10" db="EMBL/GenBank/DDBJ databases">
        <title>Culturing micro-colonial fungi from biological soil crusts in the Mojave desert and describing Neophaeococcomyces mojavensis, and introducing the new genera and species Taxawa tesnikishii.</title>
        <authorList>
            <person name="Kurbessoian T."/>
            <person name="Stajich J.E."/>
        </authorList>
    </citation>
    <scope>NUCLEOTIDE SEQUENCE</scope>
    <source>
        <strain evidence="6">TK_41</strain>
    </source>
</reference>
<name>A0AA38XP27_9EURO</name>
<dbReference type="PANTHER" id="PTHR11496:SF97">
    <property type="entry name" value="ALCOHOL DEHYDROGENASE IRON-TYPE_GLYCEROL DEHYDROGENASE GLDA DOMAIN-CONTAINING PROTEIN"/>
    <property type="match status" value="1"/>
</dbReference>
<feature type="chain" id="PRO_5041243811" description="Alcohol dehydrogenase iron-type/glycerol dehydrogenase GldA domain-containing protein" evidence="2">
    <location>
        <begin position="21"/>
        <end position="642"/>
    </location>
</feature>
<dbReference type="Proteomes" id="UP001172673">
    <property type="component" value="Unassembled WGS sequence"/>
</dbReference>
<keyword evidence="2" id="KW-0732">Signal</keyword>
<dbReference type="GO" id="GO:0046872">
    <property type="term" value="F:metal ion binding"/>
    <property type="evidence" value="ECO:0007669"/>
    <property type="project" value="InterPro"/>
</dbReference>
<protein>
    <recommendedName>
        <fullName evidence="8">Alcohol dehydrogenase iron-type/glycerol dehydrogenase GldA domain-containing protein</fullName>
    </recommendedName>
</protein>
<sequence>MFFITVLATALLSIAGLVIASPLDTRQTATITPPAQYYLRTKVVNGAHKDTGSNKTNLYVYSYHTGAGLGDAALSSNSSRAWIGYLNGTQQLMTYAGNKVGPWPLSVFDVPYQEWNQVTISVASTPDYNPGFFFNSSGLQYNGSTGGWLACDWWHGVPQLFQVNGYLNNGFGLLKYNAKDRIAFRVEIIKLFVEDDIFLSIFCLLQVFAQRHWTRPSDDLMLRALQTKAHLSSARTTGINITNFAIRQTRAKSSKMDSSLHPLTGLYKPNNLKALYYGPNVVKDHLLSALPTETSKAFIITGSSLATKTPLIKTIEELLTSKHHAGTFSNIKQHAPVAQLDEATEIVKKDDTIDTIISVGGGSPIDSAKAITYRVNEAAGKWLLHITIPTTLSAAECTAGAGFTQSDGVKTGIAHPNVYPQYIFYDPKFGAYTPPHLFLSTGFRALDHAVEAQYHPTTTWIPCRLVALNAISELFKLLPKYKANPKDEDTITGLFLAAYATLAYFGLNVKGGLGLSHQLGYALGSPYGIPHGITSCLTLGHVAKLKARQSSDNAENVAAILPYIGGKRSGDDVADADAVGDKILGLVEELGLKTTLTEKGVGKDQLDVICARATGGLTPQKENSQQEEETLKAVRGLVEKLW</sequence>
<dbReference type="InterPro" id="IPR039697">
    <property type="entry name" value="Alcohol_dehydrogenase_Fe"/>
</dbReference>
<dbReference type="Pfam" id="PF00465">
    <property type="entry name" value="Fe-ADH"/>
    <property type="match status" value="1"/>
</dbReference>
<dbReference type="Gene3D" id="1.20.1090.10">
    <property type="entry name" value="Dehydroquinate synthase-like - alpha domain"/>
    <property type="match status" value="1"/>
</dbReference>
<dbReference type="EMBL" id="JAPDRK010000001">
    <property type="protein sequence ID" value="KAJ9617068.1"/>
    <property type="molecule type" value="Genomic_DNA"/>
</dbReference>
<gene>
    <name evidence="6" type="ORF">H2200_000789</name>
</gene>
<dbReference type="Pfam" id="PF25137">
    <property type="entry name" value="ADH_Fe_C"/>
    <property type="match status" value="1"/>
</dbReference>
<feature type="domain" description="Alcohol dehydrogenase iron-type/glycerol dehydrogenase GldA" evidence="3">
    <location>
        <begin position="285"/>
        <end position="427"/>
    </location>
</feature>
<dbReference type="InterPro" id="IPR057229">
    <property type="entry name" value="DUF7907"/>
</dbReference>
<dbReference type="InterPro" id="IPR056798">
    <property type="entry name" value="ADH_Fe_C"/>
</dbReference>
<keyword evidence="1" id="KW-0560">Oxidoreductase</keyword>
<evidence type="ECO:0000259" key="5">
    <source>
        <dbReference type="Pfam" id="PF25484"/>
    </source>
</evidence>
<dbReference type="PROSITE" id="PS00060">
    <property type="entry name" value="ADH_IRON_2"/>
    <property type="match status" value="1"/>
</dbReference>
<keyword evidence="7" id="KW-1185">Reference proteome</keyword>
<evidence type="ECO:0000259" key="4">
    <source>
        <dbReference type="Pfam" id="PF25137"/>
    </source>
</evidence>
<dbReference type="SUPFAM" id="SSF56796">
    <property type="entry name" value="Dehydroquinate synthase-like"/>
    <property type="match status" value="1"/>
</dbReference>